<dbReference type="PANTHER" id="PTHR33154:SF18">
    <property type="entry name" value="ARSENICAL RESISTANCE OPERON REPRESSOR"/>
    <property type="match status" value="1"/>
</dbReference>
<proteinExistence type="predicted"/>
<reference evidence="6" key="1">
    <citation type="submission" date="2023-04" db="EMBL/GenBank/DDBJ databases">
        <title>The environmental microbiomes in feedlot watering bowls are a reservoir of florfenicol resistance for bovine respiratory disease pathogens.</title>
        <authorList>
            <person name="Kos D.W."/>
            <person name="Ruzzini A.C."/>
            <person name="Schreiner B."/>
            <person name="Jelinski M.D."/>
        </authorList>
    </citation>
    <scope>NUCLEOTIDE SEQUENCE</scope>
    <source>
        <strain evidence="6">WB3</strain>
    </source>
</reference>
<keyword evidence="2" id="KW-0805">Transcription regulation</keyword>
<keyword evidence="1" id="KW-0059">Arsenical resistance</keyword>
<dbReference type="PRINTS" id="PR00778">
    <property type="entry name" value="HTHARSR"/>
</dbReference>
<evidence type="ECO:0000313" key="6">
    <source>
        <dbReference type="EMBL" id="MDK1683801.1"/>
    </source>
</evidence>
<dbReference type="InterPro" id="IPR018334">
    <property type="entry name" value="ArsR_HTH"/>
</dbReference>
<dbReference type="AlphaFoldDB" id="A0AAW6UU92"/>
<dbReference type="GO" id="GO:0003700">
    <property type="term" value="F:DNA-binding transcription factor activity"/>
    <property type="evidence" value="ECO:0007669"/>
    <property type="project" value="InterPro"/>
</dbReference>
<dbReference type="InterPro" id="IPR051081">
    <property type="entry name" value="HTH_MetalResp_TranReg"/>
</dbReference>
<name>A0AAW6UU92_9GAMM</name>
<dbReference type="Gene3D" id="1.10.10.10">
    <property type="entry name" value="Winged helix-like DNA-binding domain superfamily/Winged helix DNA-binding domain"/>
    <property type="match status" value="1"/>
</dbReference>
<dbReference type="GO" id="GO:0046685">
    <property type="term" value="P:response to arsenic-containing substance"/>
    <property type="evidence" value="ECO:0007669"/>
    <property type="project" value="UniProtKB-KW"/>
</dbReference>
<dbReference type="NCBIfam" id="NF033788">
    <property type="entry name" value="HTH_metalloreg"/>
    <property type="match status" value="1"/>
</dbReference>
<dbReference type="PANTHER" id="PTHR33154">
    <property type="entry name" value="TRANSCRIPTIONAL REGULATOR, ARSR FAMILY"/>
    <property type="match status" value="1"/>
</dbReference>
<sequence>MGQVDFFKCLADQTRLDILMLIVKQGERCVCDLTASLDLSQPKISRHLALLRTSGVLQDRRQGQWIYYSLQADLPQWCLDVLNSAASQDQRFDAVNLSACESLNCCE</sequence>
<accession>A0AAW6UU92</accession>
<evidence type="ECO:0000256" key="2">
    <source>
        <dbReference type="ARBA" id="ARBA00023015"/>
    </source>
</evidence>
<evidence type="ECO:0000313" key="7">
    <source>
        <dbReference type="Proteomes" id="UP001241935"/>
    </source>
</evidence>
<dbReference type="InterPro" id="IPR036390">
    <property type="entry name" value="WH_DNA-bd_sf"/>
</dbReference>
<keyword evidence="3" id="KW-0238">DNA-binding</keyword>
<dbReference type="InterPro" id="IPR036388">
    <property type="entry name" value="WH-like_DNA-bd_sf"/>
</dbReference>
<dbReference type="SUPFAM" id="SSF46785">
    <property type="entry name" value="Winged helix' DNA-binding domain"/>
    <property type="match status" value="1"/>
</dbReference>
<dbReference type="SMART" id="SM00418">
    <property type="entry name" value="HTH_ARSR"/>
    <property type="match status" value="1"/>
</dbReference>
<dbReference type="PROSITE" id="PS00846">
    <property type="entry name" value="HTH_ARSR_1"/>
    <property type="match status" value="1"/>
</dbReference>
<dbReference type="CDD" id="cd00090">
    <property type="entry name" value="HTH_ARSR"/>
    <property type="match status" value="1"/>
</dbReference>
<dbReference type="PROSITE" id="PS50987">
    <property type="entry name" value="HTH_ARSR_2"/>
    <property type="match status" value="1"/>
</dbReference>
<evidence type="ECO:0000259" key="5">
    <source>
        <dbReference type="PROSITE" id="PS50987"/>
    </source>
</evidence>
<evidence type="ECO:0000256" key="4">
    <source>
        <dbReference type="ARBA" id="ARBA00023163"/>
    </source>
</evidence>
<dbReference type="Proteomes" id="UP001241935">
    <property type="component" value="Unassembled WGS sequence"/>
</dbReference>
<dbReference type="NCBIfam" id="NF007528">
    <property type="entry name" value="PRK10141.1"/>
    <property type="match status" value="1"/>
</dbReference>
<dbReference type="InterPro" id="IPR001845">
    <property type="entry name" value="HTH_ArsR_DNA-bd_dom"/>
</dbReference>
<organism evidence="6 7">
    <name type="scientific">Acinetobacter terrestris</name>
    <dbReference type="NCBI Taxonomy" id="2529843"/>
    <lineage>
        <taxon>Bacteria</taxon>
        <taxon>Pseudomonadati</taxon>
        <taxon>Pseudomonadota</taxon>
        <taxon>Gammaproteobacteria</taxon>
        <taxon>Moraxellales</taxon>
        <taxon>Moraxellaceae</taxon>
        <taxon>Acinetobacter</taxon>
        <taxon>Acinetobacter Taxon 24</taxon>
    </lineage>
</organism>
<dbReference type="RefSeq" id="WP_284066956.1">
    <property type="nucleotide sequence ID" value="NZ_JASKNE010000001.1"/>
</dbReference>
<gene>
    <name evidence="6" type="ORF">QOR41_08075</name>
</gene>
<keyword evidence="4" id="KW-0804">Transcription</keyword>
<dbReference type="InterPro" id="IPR011991">
    <property type="entry name" value="ArsR-like_HTH"/>
</dbReference>
<comment type="caution">
    <text evidence="6">The sequence shown here is derived from an EMBL/GenBank/DDBJ whole genome shotgun (WGS) entry which is preliminary data.</text>
</comment>
<dbReference type="EMBL" id="JASKNE010000001">
    <property type="protein sequence ID" value="MDK1683801.1"/>
    <property type="molecule type" value="Genomic_DNA"/>
</dbReference>
<protein>
    <submittedName>
        <fullName evidence="6">Metalloregulator ArsR/SmtB family transcription factor</fullName>
    </submittedName>
</protein>
<evidence type="ECO:0000256" key="1">
    <source>
        <dbReference type="ARBA" id="ARBA00022849"/>
    </source>
</evidence>
<feature type="domain" description="HTH arsR-type" evidence="5">
    <location>
        <begin position="1"/>
        <end position="93"/>
    </location>
</feature>
<evidence type="ECO:0000256" key="3">
    <source>
        <dbReference type="ARBA" id="ARBA00023125"/>
    </source>
</evidence>
<dbReference type="FunFam" id="1.10.10.10:FF:000279">
    <property type="entry name" value="Transcriptional regulator, ArsR family"/>
    <property type="match status" value="1"/>
</dbReference>
<dbReference type="Pfam" id="PF01022">
    <property type="entry name" value="HTH_5"/>
    <property type="match status" value="1"/>
</dbReference>
<dbReference type="GO" id="GO:0003677">
    <property type="term" value="F:DNA binding"/>
    <property type="evidence" value="ECO:0007669"/>
    <property type="project" value="UniProtKB-KW"/>
</dbReference>